<comment type="caution">
    <text evidence="1">The sequence shown here is derived from an EMBL/GenBank/DDBJ whole genome shotgun (WGS) entry which is preliminary data.</text>
</comment>
<keyword evidence="2" id="KW-1185">Reference proteome</keyword>
<organism evidence="1 2">
    <name type="scientific">Parasponia andersonii</name>
    <name type="common">Sponia andersonii</name>
    <dbReference type="NCBI Taxonomy" id="3476"/>
    <lineage>
        <taxon>Eukaryota</taxon>
        <taxon>Viridiplantae</taxon>
        <taxon>Streptophyta</taxon>
        <taxon>Embryophyta</taxon>
        <taxon>Tracheophyta</taxon>
        <taxon>Spermatophyta</taxon>
        <taxon>Magnoliopsida</taxon>
        <taxon>eudicotyledons</taxon>
        <taxon>Gunneridae</taxon>
        <taxon>Pentapetalae</taxon>
        <taxon>rosids</taxon>
        <taxon>fabids</taxon>
        <taxon>Rosales</taxon>
        <taxon>Cannabaceae</taxon>
        <taxon>Parasponia</taxon>
    </lineage>
</organism>
<gene>
    <name evidence="1" type="ORF">PanWU01x14_290140</name>
</gene>
<dbReference type="Proteomes" id="UP000237105">
    <property type="component" value="Unassembled WGS sequence"/>
</dbReference>
<evidence type="ECO:0000313" key="1">
    <source>
        <dbReference type="EMBL" id="PON41345.1"/>
    </source>
</evidence>
<sequence>MMPSTRIPRIRWWWTVMSPRKRTGGRGMRRRGVEPSRGLTTNLGFLIIHSQFTSHLVPINVLDRIYEGGPRTILGLVHKESKTLRLTSGLVKPQRAFLNLPVHREVAQEPLRRDIKGHIPDINLPRRDIAGPGRRAVVPGQPRRGELGHRDSAIDFFAGLFQGEKGAIGVLEGDEAVPFGLAGVLVEDDDGLVEVAVRGEEGAEGLGGGLGAEATDEELPEGGVAVGDEANGVEDVRVANDSVLEDVEELVVGERVEEPASVFRGEIESGRGGGAVAILFGFALL</sequence>
<evidence type="ECO:0000313" key="2">
    <source>
        <dbReference type="Proteomes" id="UP000237105"/>
    </source>
</evidence>
<protein>
    <submittedName>
        <fullName evidence="1">Uncharacterized protein</fullName>
    </submittedName>
</protein>
<dbReference type="AlphaFoldDB" id="A0A2P5AXT5"/>
<dbReference type="OrthoDB" id="10355778at2759"/>
<dbReference type="EMBL" id="JXTB01000417">
    <property type="protein sequence ID" value="PON41345.1"/>
    <property type="molecule type" value="Genomic_DNA"/>
</dbReference>
<accession>A0A2P5AXT5</accession>
<name>A0A2P5AXT5_PARAD</name>
<proteinExistence type="predicted"/>
<reference evidence="2" key="1">
    <citation type="submission" date="2016-06" db="EMBL/GenBank/DDBJ databases">
        <title>Parallel loss of symbiosis genes in relatives of nitrogen-fixing non-legume Parasponia.</title>
        <authorList>
            <person name="Van Velzen R."/>
            <person name="Holmer R."/>
            <person name="Bu F."/>
            <person name="Rutten L."/>
            <person name="Van Zeijl A."/>
            <person name="Liu W."/>
            <person name="Santuari L."/>
            <person name="Cao Q."/>
            <person name="Sharma T."/>
            <person name="Shen D."/>
            <person name="Roswanjaya Y."/>
            <person name="Wardhani T."/>
            <person name="Kalhor M.S."/>
            <person name="Jansen J."/>
            <person name="Van den Hoogen J."/>
            <person name="Gungor B."/>
            <person name="Hartog M."/>
            <person name="Hontelez J."/>
            <person name="Verver J."/>
            <person name="Yang W.-C."/>
            <person name="Schijlen E."/>
            <person name="Repin R."/>
            <person name="Schilthuizen M."/>
            <person name="Schranz E."/>
            <person name="Heidstra R."/>
            <person name="Miyata K."/>
            <person name="Fedorova E."/>
            <person name="Kohlen W."/>
            <person name="Bisseling T."/>
            <person name="Smit S."/>
            <person name="Geurts R."/>
        </authorList>
    </citation>
    <scope>NUCLEOTIDE SEQUENCE [LARGE SCALE GENOMIC DNA]</scope>
    <source>
        <strain evidence="2">cv. WU1-14</strain>
    </source>
</reference>